<name>A0A2T6KRI1_9RHOB</name>
<accession>A0A2T6KRI1</accession>
<dbReference type="AlphaFoldDB" id="A0A2T6KRI1"/>
<dbReference type="InterPro" id="IPR025479">
    <property type="entry name" value="DUF4329"/>
</dbReference>
<feature type="domain" description="DUF4329" evidence="2">
    <location>
        <begin position="60"/>
        <end position="171"/>
    </location>
</feature>
<feature type="signal peptide" evidence="1">
    <location>
        <begin position="1"/>
        <end position="36"/>
    </location>
</feature>
<feature type="chain" id="PRO_5015688348" evidence="1">
    <location>
        <begin position="37"/>
        <end position="204"/>
    </location>
</feature>
<dbReference type="EMBL" id="QBUD01000001">
    <property type="protein sequence ID" value="PUB19164.1"/>
    <property type="molecule type" value="Genomic_DNA"/>
</dbReference>
<sequence length="204" mass="21926">MIVGQHIRKVTVMMRSKSKFTALFSLCLLASCGATVRDSAPNAAPASALITPARPEMIADYAKRYLNSLQPASFSQSREFCGFFVERSDGQIVGTTPQAGTSDGCSAGFVPDNAVASYHTHGGYLPQYINEIPSINDAESAVDIQLDDYVSTPGGRFWKVDGTTGTTTMLCAVGCLKQDPIFVPNPQIPPAPRYTLTQLRKLQG</sequence>
<evidence type="ECO:0000256" key="1">
    <source>
        <dbReference type="SAM" id="SignalP"/>
    </source>
</evidence>
<evidence type="ECO:0000313" key="3">
    <source>
        <dbReference type="EMBL" id="PUB19164.1"/>
    </source>
</evidence>
<organism evidence="3 4">
    <name type="scientific">Yoonia sediminilitoris</name>
    <dbReference type="NCBI Taxonomy" id="1286148"/>
    <lineage>
        <taxon>Bacteria</taxon>
        <taxon>Pseudomonadati</taxon>
        <taxon>Pseudomonadota</taxon>
        <taxon>Alphaproteobacteria</taxon>
        <taxon>Rhodobacterales</taxon>
        <taxon>Paracoccaceae</taxon>
        <taxon>Yoonia</taxon>
    </lineage>
</organism>
<dbReference type="OrthoDB" id="7850904at2"/>
<keyword evidence="4" id="KW-1185">Reference proteome</keyword>
<evidence type="ECO:0000313" key="4">
    <source>
        <dbReference type="Proteomes" id="UP000244523"/>
    </source>
</evidence>
<evidence type="ECO:0000259" key="2">
    <source>
        <dbReference type="Pfam" id="PF14220"/>
    </source>
</evidence>
<dbReference type="Proteomes" id="UP000244523">
    <property type="component" value="Unassembled WGS sequence"/>
</dbReference>
<gene>
    <name evidence="3" type="ORF">C8N45_101757</name>
</gene>
<dbReference type="Pfam" id="PF14220">
    <property type="entry name" value="DUF4329"/>
    <property type="match status" value="1"/>
</dbReference>
<reference evidence="3 4" key="1">
    <citation type="submission" date="2018-04" db="EMBL/GenBank/DDBJ databases">
        <title>Genomic Encyclopedia of Archaeal and Bacterial Type Strains, Phase II (KMG-II): from individual species to whole genera.</title>
        <authorList>
            <person name="Goeker M."/>
        </authorList>
    </citation>
    <scope>NUCLEOTIDE SEQUENCE [LARGE SCALE GENOMIC DNA]</scope>
    <source>
        <strain evidence="3 4">DSM 29955</strain>
    </source>
</reference>
<protein>
    <submittedName>
        <fullName evidence="3">Uncharacterized protein DUF4329</fullName>
    </submittedName>
</protein>
<keyword evidence="1" id="KW-0732">Signal</keyword>
<comment type="caution">
    <text evidence="3">The sequence shown here is derived from an EMBL/GenBank/DDBJ whole genome shotgun (WGS) entry which is preliminary data.</text>
</comment>
<proteinExistence type="predicted"/>